<dbReference type="Pfam" id="PF00560">
    <property type="entry name" value="LRR_1"/>
    <property type="match status" value="7"/>
</dbReference>
<dbReference type="PANTHER" id="PTHR48063">
    <property type="entry name" value="LRR RECEPTOR-LIKE KINASE"/>
    <property type="match status" value="1"/>
</dbReference>
<feature type="signal peptide" evidence="13">
    <location>
        <begin position="1"/>
        <end position="25"/>
    </location>
</feature>
<evidence type="ECO:0000256" key="2">
    <source>
        <dbReference type="ARBA" id="ARBA00009592"/>
    </source>
</evidence>
<proteinExistence type="inferred from homology"/>
<evidence type="ECO:0000256" key="13">
    <source>
        <dbReference type="SAM" id="SignalP"/>
    </source>
</evidence>
<dbReference type="InterPro" id="IPR003591">
    <property type="entry name" value="Leu-rich_rpt_typical-subtyp"/>
</dbReference>
<keyword evidence="6 13" id="KW-0732">Signal</keyword>
<dbReference type="InterPro" id="IPR001611">
    <property type="entry name" value="Leu-rich_rpt"/>
</dbReference>
<evidence type="ECO:0000256" key="4">
    <source>
        <dbReference type="ARBA" id="ARBA00022614"/>
    </source>
</evidence>
<reference evidence="15 16" key="1">
    <citation type="journal article" date="2015" name="Sci. Rep.">
        <title>The power of single molecule real-time sequencing technology in the de novo assembly of a eukaryotic genome.</title>
        <authorList>
            <person name="Sakai H."/>
            <person name="Naito K."/>
            <person name="Ogiso-Tanaka E."/>
            <person name="Takahashi Y."/>
            <person name="Iseki K."/>
            <person name="Muto C."/>
            <person name="Satou K."/>
            <person name="Teruya K."/>
            <person name="Shiroma A."/>
            <person name="Shimoji M."/>
            <person name="Hirano T."/>
            <person name="Itoh T."/>
            <person name="Kaga A."/>
            <person name="Tomooka N."/>
        </authorList>
    </citation>
    <scope>NUCLEOTIDE SEQUENCE [LARGE SCALE GENOMIC DNA]</scope>
    <source>
        <strain evidence="16">cv. Shumari</strain>
    </source>
</reference>
<organism evidence="15 16">
    <name type="scientific">Vigna angularis var. angularis</name>
    <dbReference type="NCBI Taxonomy" id="157739"/>
    <lineage>
        <taxon>Eukaryota</taxon>
        <taxon>Viridiplantae</taxon>
        <taxon>Streptophyta</taxon>
        <taxon>Embryophyta</taxon>
        <taxon>Tracheophyta</taxon>
        <taxon>Spermatophyta</taxon>
        <taxon>Magnoliopsida</taxon>
        <taxon>eudicotyledons</taxon>
        <taxon>Gunneridae</taxon>
        <taxon>Pentapetalae</taxon>
        <taxon>rosids</taxon>
        <taxon>fabids</taxon>
        <taxon>Fabales</taxon>
        <taxon>Fabaceae</taxon>
        <taxon>Papilionoideae</taxon>
        <taxon>50 kb inversion clade</taxon>
        <taxon>NPAAA clade</taxon>
        <taxon>indigoferoid/millettioid clade</taxon>
        <taxon>Phaseoleae</taxon>
        <taxon>Vigna</taxon>
    </lineage>
</organism>
<comment type="similarity">
    <text evidence="2">Belongs to the RLP family.</text>
</comment>
<dbReference type="GO" id="GO:0005886">
    <property type="term" value="C:plasma membrane"/>
    <property type="evidence" value="ECO:0007669"/>
    <property type="project" value="UniProtKB-SubCell"/>
</dbReference>
<dbReference type="PROSITE" id="PS51450">
    <property type="entry name" value="LRR"/>
    <property type="match status" value="2"/>
</dbReference>
<evidence type="ECO:0000256" key="11">
    <source>
        <dbReference type="ARBA" id="ARBA00023180"/>
    </source>
</evidence>
<keyword evidence="3" id="KW-1003">Cell membrane</keyword>
<dbReference type="AlphaFoldDB" id="A0A0S3SP73"/>
<evidence type="ECO:0000256" key="5">
    <source>
        <dbReference type="ARBA" id="ARBA00022692"/>
    </source>
</evidence>
<feature type="transmembrane region" description="Helical" evidence="12">
    <location>
        <begin position="919"/>
        <end position="942"/>
    </location>
</feature>
<dbReference type="InterPro" id="IPR046956">
    <property type="entry name" value="RLP23-like"/>
</dbReference>
<keyword evidence="10" id="KW-0675">Receptor</keyword>
<keyword evidence="7" id="KW-0677">Repeat</keyword>
<evidence type="ECO:0000256" key="6">
    <source>
        <dbReference type="ARBA" id="ARBA00022729"/>
    </source>
</evidence>
<dbReference type="FunFam" id="3.80.10.10:FF:000383">
    <property type="entry name" value="Leucine-rich repeat receptor protein kinase EMS1"/>
    <property type="match status" value="1"/>
</dbReference>
<dbReference type="InterPro" id="IPR032675">
    <property type="entry name" value="LRR_dom_sf"/>
</dbReference>
<comment type="subcellular location">
    <subcellularLocation>
        <location evidence="1">Cell membrane</location>
        <topology evidence="1">Single-pass type I membrane protein</topology>
    </subcellularLocation>
</comment>
<dbReference type="FunFam" id="3.80.10.10:FF:000095">
    <property type="entry name" value="LRR receptor-like serine/threonine-protein kinase GSO1"/>
    <property type="match status" value="1"/>
</dbReference>
<dbReference type="SMART" id="SM00369">
    <property type="entry name" value="LRR_TYP"/>
    <property type="match status" value="8"/>
</dbReference>
<evidence type="ECO:0000256" key="7">
    <source>
        <dbReference type="ARBA" id="ARBA00022737"/>
    </source>
</evidence>
<keyword evidence="9 12" id="KW-0472">Membrane</keyword>
<keyword evidence="4" id="KW-0433">Leucine-rich repeat</keyword>
<evidence type="ECO:0000313" key="15">
    <source>
        <dbReference type="EMBL" id="BAT94652.1"/>
    </source>
</evidence>
<dbReference type="SUPFAM" id="SSF52058">
    <property type="entry name" value="L domain-like"/>
    <property type="match status" value="4"/>
</dbReference>
<keyword evidence="11" id="KW-0325">Glycoprotein</keyword>
<evidence type="ECO:0000256" key="10">
    <source>
        <dbReference type="ARBA" id="ARBA00023170"/>
    </source>
</evidence>
<dbReference type="PRINTS" id="PR00019">
    <property type="entry name" value="LEURICHRPT"/>
</dbReference>
<gene>
    <name evidence="15" type="primary">Vigan.08G127300</name>
    <name evidence="15" type="ORF">VIGAN_08127300</name>
</gene>
<keyword evidence="5 12" id="KW-0812">Transmembrane</keyword>
<dbReference type="InterPro" id="IPR013210">
    <property type="entry name" value="LRR_N_plant-typ"/>
</dbReference>
<dbReference type="Gene3D" id="3.80.10.10">
    <property type="entry name" value="Ribonuclease Inhibitor"/>
    <property type="match status" value="4"/>
</dbReference>
<dbReference type="OrthoDB" id="749832at2759"/>
<dbReference type="Pfam" id="PF08263">
    <property type="entry name" value="LRRNT_2"/>
    <property type="match status" value="1"/>
</dbReference>
<keyword evidence="8 12" id="KW-1133">Transmembrane helix</keyword>
<accession>A0A0S3SP73</accession>
<dbReference type="EMBL" id="AP015041">
    <property type="protein sequence ID" value="BAT94652.1"/>
    <property type="molecule type" value="Genomic_DNA"/>
</dbReference>
<evidence type="ECO:0000256" key="12">
    <source>
        <dbReference type="SAM" id="Phobius"/>
    </source>
</evidence>
<evidence type="ECO:0000256" key="3">
    <source>
        <dbReference type="ARBA" id="ARBA00022475"/>
    </source>
</evidence>
<dbReference type="Proteomes" id="UP000291084">
    <property type="component" value="Chromosome 8"/>
</dbReference>
<evidence type="ECO:0000256" key="8">
    <source>
        <dbReference type="ARBA" id="ARBA00022989"/>
    </source>
</evidence>
<evidence type="ECO:0000256" key="1">
    <source>
        <dbReference type="ARBA" id="ARBA00004251"/>
    </source>
</evidence>
<name>A0A0S3SP73_PHAAN</name>
<evidence type="ECO:0000256" key="9">
    <source>
        <dbReference type="ARBA" id="ARBA00023136"/>
    </source>
</evidence>
<dbReference type="PANTHER" id="PTHR48063:SF29">
    <property type="entry name" value="LRR RECEPTOR-LIKE KINASE FAMILY PROTEIN"/>
    <property type="match status" value="1"/>
</dbReference>
<protein>
    <recommendedName>
        <fullName evidence="14">Leucine-rich repeat-containing N-terminal plant-type domain-containing protein</fullName>
    </recommendedName>
</protein>
<evidence type="ECO:0000313" key="16">
    <source>
        <dbReference type="Proteomes" id="UP000291084"/>
    </source>
</evidence>
<sequence length="981" mass="108069">MEKNQAMFPVSIILFSLLLQSLVMAAMEPNSAAKDNSFECIEMERKALLKFKESLSDPFHCLSSWVGSDCCKWVGVRCNKHAGNVIRLNLRGTEICSKATNESATHTKWPLSGELNASLLDLKHLNYLDLSHNDFENVQVPSFLGSLGKLWYLNLSRSSFAGKVPSQLGNLSNLQYLSLSTPSSSLWSSDLSWLSGLTSLQYLDMSGVNLSRASSSWLQSINRVPSLSFLRLSDCKLSALPQTLPFLNLTSLLVLDLSFNAVDSLIPGWLSNISTLIELDLDGAGLKGPITEVSWGNFCKLHSLDLSSNLEIVGDVEGLVEALTICTNSSIEKIDLSFNKLTGNLPTSLGYLKNLRTIMLKGNKLSGSIPSSIGNLSYLTFLGLSHNMMNGTIAPNIGQLTELVTLNLDGNFWEGFLTENHFHNLTKLSTFSVSSKRGSLTFNIPQNWAPSFNVVYLKIHDCQLGPEFPAWLKTQSNLMTIVLKSTGISDRVPNWFWDFSPQITIMDLSYNQLKGSLPKSLHFGDFAYVSLGFNALEGSIPVWSGVTFLYLSNNFLSGSIPSNIGQGMSQLEGLDLSGNFITGSIPSSMSLLSDLTLLDLSNNSLSGKIPLYGEGHKLSLYTIDLSGNNLSGGIPAWMCTTPSLSIVQLSNNNLSGEISSVLPNCPHLYTIDLGDNAFFGSITKWLGNNRTWINELRLQGNALTGNIPESLCQLPYLHLLDLSHNKLSGHIPPCIGNMTGFKAPSDHYIGLDNSVVYYEHMDLYVKGRSIEYTSQMHVINLIDLSCNHLSGEIPHSLTELSYLVSLNLSWNQLTGGISTNIGVLHQLESLDLSNNNLSGPIPPNMASLTFLGHLNLSYNNLSGEIPTTNQFHTLIDPSIYEGNPHLCGTPLSVKCSEHVDESTTANDTDEDQDSSHNKLWLYLNIGLGYIVGFWAVCGSLVLKKSWRRAYFQFVDSMKDWILLVTIVNWIRIKRKLNLEKD</sequence>
<dbReference type="Pfam" id="PF13855">
    <property type="entry name" value="LRR_8"/>
    <property type="match status" value="2"/>
</dbReference>
<feature type="chain" id="PRO_5006618393" description="Leucine-rich repeat-containing N-terminal plant-type domain-containing protein" evidence="13">
    <location>
        <begin position="26"/>
        <end position="981"/>
    </location>
</feature>
<keyword evidence="16" id="KW-1185">Reference proteome</keyword>
<evidence type="ECO:0000259" key="14">
    <source>
        <dbReference type="Pfam" id="PF08263"/>
    </source>
</evidence>
<feature type="domain" description="Leucine-rich repeat-containing N-terminal plant-type" evidence="14">
    <location>
        <begin position="43"/>
        <end position="79"/>
    </location>
</feature>